<reference evidence="1 2" key="2">
    <citation type="journal article" date="2022" name="Mol. Ecol. Resour.">
        <title>The genomes of chicory, endive, great burdock and yacon provide insights into Asteraceae paleo-polyploidization history and plant inulin production.</title>
        <authorList>
            <person name="Fan W."/>
            <person name="Wang S."/>
            <person name="Wang H."/>
            <person name="Wang A."/>
            <person name="Jiang F."/>
            <person name="Liu H."/>
            <person name="Zhao H."/>
            <person name="Xu D."/>
            <person name="Zhang Y."/>
        </authorList>
    </citation>
    <scope>NUCLEOTIDE SEQUENCE [LARGE SCALE GENOMIC DNA]</scope>
    <source>
        <strain evidence="2">cv. Yunnan</strain>
        <tissue evidence="1">Leaves</tissue>
    </source>
</reference>
<dbReference type="EMBL" id="CM042018">
    <property type="protein sequence ID" value="KAI3830301.1"/>
    <property type="molecule type" value="Genomic_DNA"/>
</dbReference>
<gene>
    <name evidence="1" type="ORF">L1987_04439</name>
</gene>
<accession>A0ACB9KDD7</accession>
<sequence>MGDKEDSSDATTKSSSLHPVYTVTNIQNKIRILDGIKVTYSSWVKLFKLHAKGYKVLDRIDGSDPPPESDPTYVLWAEIDAIVLQWIYGTLSDDLLARVLDMDTTARTAWLKIQEIFLSNKGSRVAALEHAFTNLTLAGSSSMEEYCQRLKEIAEQLNDVGYPVPEGRLVLQLVRGLPQEYDPTAAFINQYSPTWDVALGMIQLEQQRQLARQNSSQSVLFTPQGTTAATPNQQQQQHAFSPNQQ</sequence>
<evidence type="ECO:0000313" key="1">
    <source>
        <dbReference type="EMBL" id="KAI3830301.1"/>
    </source>
</evidence>
<protein>
    <submittedName>
        <fullName evidence="1">Uncharacterized protein</fullName>
    </submittedName>
</protein>
<proteinExistence type="predicted"/>
<dbReference type="Proteomes" id="UP001056120">
    <property type="component" value="Linkage Group LG01"/>
</dbReference>
<comment type="caution">
    <text evidence="1">The sequence shown here is derived from an EMBL/GenBank/DDBJ whole genome shotgun (WGS) entry which is preliminary data.</text>
</comment>
<keyword evidence="2" id="KW-1185">Reference proteome</keyword>
<organism evidence="1 2">
    <name type="scientific">Smallanthus sonchifolius</name>
    <dbReference type="NCBI Taxonomy" id="185202"/>
    <lineage>
        <taxon>Eukaryota</taxon>
        <taxon>Viridiplantae</taxon>
        <taxon>Streptophyta</taxon>
        <taxon>Embryophyta</taxon>
        <taxon>Tracheophyta</taxon>
        <taxon>Spermatophyta</taxon>
        <taxon>Magnoliopsida</taxon>
        <taxon>eudicotyledons</taxon>
        <taxon>Gunneridae</taxon>
        <taxon>Pentapetalae</taxon>
        <taxon>asterids</taxon>
        <taxon>campanulids</taxon>
        <taxon>Asterales</taxon>
        <taxon>Asteraceae</taxon>
        <taxon>Asteroideae</taxon>
        <taxon>Heliantheae alliance</taxon>
        <taxon>Millerieae</taxon>
        <taxon>Smallanthus</taxon>
    </lineage>
</organism>
<evidence type="ECO:0000313" key="2">
    <source>
        <dbReference type="Proteomes" id="UP001056120"/>
    </source>
</evidence>
<reference evidence="2" key="1">
    <citation type="journal article" date="2022" name="Mol. Ecol. Resour.">
        <title>The genomes of chicory, endive, great burdock and yacon provide insights into Asteraceae palaeo-polyploidization history and plant inulin production.</title>
        <authorList>
            <person name="Fan W."/>
            <person name="Wang S."/>
            <person name="Wang H."/>
            <person name="Wang A."/>
            <person name="Jiang F."/>
            <person name="Liu H."/>
            <person name="Zhao H."/>
            <person name="Xu D."/>
            <person name="Zhang Y."/>
        </authorList>
    </citation>
    <scope>NUCLEOTIDE SEQUENCE [LARGE SCALE GENOMIC DNA]</scope>
    <source>
        <strain evidence="2">cv. Yunnan</strain>
    </source>
</reference>
<name>A0ACB9KDD7_9ASTR</name>